<dbReference type="PANTHER" id="PTHR21183:SF18">
    <property type="entry name" value="LARGE RIBOSOMAL SUBUNIT PROTEIN UL29M"/>
    <property type="match status" value="1"/>
</dbReference>
<comment type="subcellular location">
    <subcellularLocation>
        <location evidence="1">Mitochondrion</location>
    </subcellularLocation>
</comment>
<evidence type="ECO:0000256" key="5">
    <source>
        <dbReference type="ARBA" id="ARBA00023274"/>
    </source>
</evidence>
<evidence type="ECO:0000256" key="6">
    <source>
        <dbReference type="ARBA" id="ARBA00035289"/>
    </source>
</evidence>
<feature type="region of interest" description="Disordered" evidence="8">
    <location>
        <begin position="35"/>
        <end position="82"/>
    </location>
</feature>
<protein>
    <recommendedName>
        <fullName evidence="6">Large ribosomal subunit protein uL29m</fullName>
    </recommendedName>
    <alternativeName>
        <fullName evidence="7">54S ribosomal protein L4, mitochondrial</fullName>
    </alternativeName>
</protein>
<evidence type="ECO:0000256" key="1">
    <source>
        <dbReference type="ARBA" id="ARBA00004173"/>
    </source>
</evidence>
<proteinExistence type="inferred from homology"/>
<dbReference type="InterPro" id="IPR038340">
    <property type="entry name" value="MRP-L47_sf"/>
</dbReference>
<dbReference type="GO" id="GO:0005762">
    <property type="term" value="C:mitochondrial large ribosomal subunit"/>
    <property type="evidence" value="ECO:0007669"/>
    <property type="project" value="TreeGrafter"/>
</dbReference>
<dbReference type="GO" id="GO:0003735">
    <property type="term" value="F:structural constituent of ribosome"/>
    <property type="evidence" value="ECO:0007669"/>
    <property type="project" value="InterPro"/>
</dbReference>
<evidence type="ECO:0000256" key="7">
    <source>
        <dbReference type="ARBA" id="ARBA00035399"/>
    </source>
</evidence>
<comment type="similarity">
    <text evidence="2">Belongs to the universal ribosomal protein uL29 family.</text>
</comment>
<dbReference type="PANTHER" id="PTHR21183">
    <property type="entry name" value="RIBOSOMAL PROTEIN L47, MITOCHONDRIAL-RELATED"/>
    <property type="match status" value="1"/>
</dbReference>
<dbReference type="InterPro" id="IPR010729">
    <property type="entry name" value="Ribosomal_uL29_mit"/>
</dbReference>
<keyword evidence="3" id="KW-0689">Ribosomal protein</keyword>
<organism evidence="9">
    <name type="scientific">Bionectria ochroleuca</name>
    <name type="common">Gliocladium roseum</name>
    <dbReference type="NCBI Taxonomy" id="29856"/>
    <lineage>
        <taxon>Eukaryota</taxon>
        <taxon>Fungi</taxon>
        <taxon>Dikarya</taxon>
        <taxon>Ascomycota</taxon>
        <taxon>Pezizomycotina</taxon>
        <taxon>Sordariomycetes</taxon>
        <taxon>Hypocreomycetidae</taxon>
        <taxon>Hypocreales</taxon>
        <taxon>Bionectriaceae</taxon>
        <taxon>Clonostachys</taxon>
    </lineage>
</organism>
<dbReference type="AlphaFoldDB" id="A0A0B7JNQ5"/>
<name>A0A0B7JNQ5_BIOOC</name>
<dbReference type="Pfam" id="PF06984">
    <property type="entry name" value="MRP-L47"/>
    <property type="match status" value="1"/>
</dbReference>
<dbReference type="GO" id="GO:0032543">
    <property type="term" value="P:mitochondrial translation"/>
    <property type="evidence" value="ECO:0007669"/>
    <property type="project" value="TreeGrafter"/>
</dbReference>
<evidence type="ECO:0000256" key="8">
    <source>
        <dbReference type="SAM" id="MobiDB-lite"/>
    </source>
</evidence>
<evidence type="ECO:0000313" key="9">
    <source>
        <dbReference type="EMBL" id="CEO44151.1"/>
    </source>
</evidence>
<evidence type="ECO:0000256" key="3">
    <source>
        <dbReference type="ARBA" id="ARBA00022980"/>
    </source>
</evidence>
<accession>A0A0B7JNQ5</accession>
<sequence length="259" mass="28804">MATPASLRSSYGRLAQAKPLSGGLGIGQTAARAAPFSTTAPLCKRKRSTTKDGNKKRGVSTIYRSGPREPLSMSGIPLPKPRQFEPKIKVDAKHGLWEFFPAPGKLLWTPAETEEHGRAWTVEELRKKSWEDLHSLWWVCCKERNRLATSMVELDRSKLGFGNRELELRDQAVKSTMKAIRFALTERFYTWEDATAVARSDPEINLEGGEGEAYNPEAYEEDVDEVKGWATEDATKSADAPEVEGNITKPESRPAPQAS</sequence>
<dbReference type="Gene3D" id="6.10.330.20">
    <property type="match status" value="1"/>
</dbReference>
<feature type="region of interest" description="Disordered" evidence="8">
    <location>
        <begin position="202"/>
        <end position="259"/>
    </location>
</feature>
<keyword evidence="5" id="KW-0687">Ribonucleoprotein</keyword>
<gene>
    <name evidence="9" type="ORF">BN869_000000206_1</name>
</gene>
<dbReference type="EMBL" id="CDPU01000001">
    <property type="protein sequence ID" value="CEO44151.1"/>
    <property type="molecule type" value="Genomic_DNA"/>
</dbReference>
<keyword evidence="4" id="KW-0496">Mitochondrion</keyword>
<reference evidence="9" key="1">
    <citation type="submission" date="2015-01" db="EMBL/GenBank/DDBJ databases">
        <authorList>
            <person name="Durling Mikael"/>
        </authorList>
    </citation>
    <scope>NUCLEOTIDE SEQUENCE</scope>
</reference>
<evidence type="ECO:0000256" key="2">
    <source>
        <dbReference type="ARBA" id="ARBA00009254"/>
    </source>
</evidence>
<evidence type="ECO:0000256" key="4">
    <source>
        <dbReference type="ARBA" id="ARBA00023128"/>
    </source>
</evidence>